<keyword evidence="10" id="KW-1185">Reference proteome</keyword>
<dbReference type="InterPro" id="IPR052017">
    <property type="entry name" value="TSUP"/>
</dbReference>
<protein>
    <recommendedName>
        <fullName evidence="8">Probable membrane transporter protein</fullName>
    </recommendedName>
</protein>
<reference evidence="10" key="2">
    <citation type="submission" date="2016-02" db="EMBL/GenBank/DDBJ databases">
        <title>Draft genome sequence of five rapidly growing Mycobacterium species.</title>
        <authorList>
            <person name="Katahira K."/>
            <person name="Gotou Y."/>
            <person name="Iida K."/>
            <person name="Ogura Y."/>
            <person name="Hayashi T."/>
        </authorList>
    </citation>
    <scope>NUCLEOTIDE SEQUENCE [LARGE SCALE GENOMIC DNA]</scope>
    <source>
        <strain evidence="10">JCM15298</strain>
    </source>
</reference>
<evidence type="ECO:0000256" key="4">
    <source>
        <dbReference type="ARBA" id="ARBA00022475"/>
    </source>
</evidence>
<evidence type="ECO:0000256" key="5">
    <source>
        <dbReference type="ARBA" id="ARBA00022692"/>
    </source>
</evidence>
<evidence type="ECO:0000256" key="6">
    <source>
        <dbReference type="ARBA" id="ARBA00022989"/>
    </source>
</evidence>
<dbReference type="Proteomes" id="UP000069443">
    <property type="component" value="Unassembled WGS sequence"/>
</dbReference>
<keyword evidence="5 8" id="KW-0812">Transmembrane</keyword>
<evidence type="ECO:0000313" key="9">
    <source>
        <dbReference type="EMBL" id="GAS98295.1"/>
    </source>
</evidence>
<feature type="transmembrane region" description="Helical" evidence="8">
    <location>
        <begin position="100"/>
        <end position="120"/>
    </location>
</feature>
<dbReference type="PANTHER" id="PTHR30269">
    <property type="entry name" value="TRANSMEMBRANE PROTEIN YFCA"/>
    <property type="match status" value="1"/>
</dbReference>
<proteinExistence type="inferred from homology"/>
<evidence type="ECO:0000313" key="10">
    <source>
        <dbReference type="Proteomes" id="UP000069443"/>
    </source>
</evidence>
<keyword evidence="4 8" id="KW-1003">Cell membrane</keyword>
<evidence type="ECO:0000256" key="8">
    <source>
        <dbReference type="RuleBase" id="RU363041"/>
    </source>
</evidence>
<feature type="transmembrane region" description="Helical" evidence="8">
    <location>
        <begin position="127"/>
        <end position="144"/>
    </location>
</feature>
<organism evidence="9 10">
    <name type="scientific">Mycolicibacterium canariasense</name>
    <name type="common">Mycobacterium canariasense</name>
    <dbReference type="NCBI Taxonomy" id="228230"/>
    <lineage>
        <taxon>Bacteria</taxon>
        <taxon>Bacillati</taxon>
        <taxon>Actinomycetota</taxon>
        <taxon>Actinomycetes</taxon>
        <taxon>Mycobacteriales</taxon>
        <taxon>Mycobacteriaceae</taxon>
        <taxon>Mycolicibacterium</taxon>
    </lineage>
</organism>
<feature type="transmembrane region" description="Helical" evidence="8">
    <location>
        <begin position="191"/>
        <end position="208"/>
    </location>
</feature>
<reference evidence="10" key="1">
    <citation type="journal article" date="2016" name="Genome Announc.">
        <title>Draft Genome Sequences of Five Rapidly Growing Mycobacterium Species, M. thermoresistibile, M. fortuitum subsp. acetamidolyticum, M. canariasense, M. brisbanense, and M. novocastrense.</title>
        <authorList>
            <person name="Katahira K."/>
            <person name="Ogura Y."/>
            <person name="Gotoh Y."/>
            <person name="Hayashi T."/>
        </authorList>
    </citation>
    <scope>NUCLEOTIDE SEQUENCE [LARGE SCALE GENOMIC DNA]</scope>
    <source>
        <strain evidence="10">JCM15298</strain>
    </source>
</reference>
<comment type="subcellular location">
    <subcellularLocation>
        <location evidence="1 8">Cell membrane</location>
        <topology evidence="1 8">Multi-pass membrane protein</topology>
    </subcellularLocation>
</comment>
<comment type="similarity">
    <text evidence="2 8">Belongs to the 4-toluene sulfonate uptake permease (TSUP) (TC 2.A.102) family.</text>
</comment>
<dbReference type="EMBL" id="BCSY01000081">
    <property type="protein sequence ID" value="GAS98295.1"/>
    <property type="molecule type" value="Genomic_DNA"/>
</dbReference>
<dbReference type="STRING" id="228230.RMCC_5260"/>
<name>A0A117IBP6_MYCCR</name>
<keyword evidence="7 8" id="KW-0472">Membrane</keyword>
<gene>
    <name evidence="9" type="ORF">RMCC_5260</name>
</gene>
<feature type="transmembrane region" description="Helical" evidence="8">
    <location>
        <begin position="74"/>
        <end position="94"/>
    </location>
</feature>
<sequence length="240" mass="23601">MQGEGMHGHLVVAALALCLAAAVQTLTGAGFGLTAAPPLLLAAPALVPDTLLWLTLAVTGYSAWADRRALDWRFARVCTCAAVPGIAAGLVVSAVVPGGFLGAAIAVAVIVAGAAGLAGLRLPITPMSTGIAGFTAGALNWVAALPGPPVTLVYRAGDAATVRATLSAVFLAVSAVTLAMRYAMGRADASAALWAAELAGAVLLGAAASRPLGARLSSTTVSRMALALSTAAGVVLLVRA</sequence>
<feature type="transmembrane region" description="Helical" evidence="8">
    <location>
        <begin position="41"/>
        <end position="62"/>
    </location>
</feature>
<evidence type="ECO:0000256" key="3">
    <source>
        <dbReference type="ARBA" id="ARBA00022448"/>
    </source>
</evidence>
<comment type="caution">
    <text evidence="9">The sequence shown here is derived from an EMBL/GenBank/DDBJ whole genome shotgun (WGS) entry which is preliminary data.</text>
</comment>
<evidence type="ECO:0000256" key="1">
    <source>
        <dbReference type="ARBA" id="ARBA00004651"/>
    </source>
</evidence>
<dbReference type="AlphaFoldDB" id="A0A117IBP6"/>
<dbReference type="GO" id="GO:0005886">
    <property type="term" value="C:plasma membrane"/>
    <property type="evidence" value="ECO:0007669"/>
    <property type="project" value="UniProtKB-SubCell"/>
</dbReference>
<dbReference type="InterPro" id="IPR002781">
    <property type="entry name" value="TM_pro_TauE-like"/>
</dbReference>
<feature type="transmembrane region" description="Helical" evidence="8">
    <location>
        <begin position="220"/>
        <end position="238"/>
    </location>
</feature>
<evidence type="ECO:0000256" key="7">
    <source>
        <dbReference type="ARBA" id="ARBA00023136"/>
    </source>
</evidence>
<accession>A0A117IBP6</accession>
<keyword evidence="3" id="KW-0813">Transport</keyword>
<dbReference type="Pfam" id="PF01925">
    <property type="entry name" value="TauE"/>
    <property type="match status" value="1"/>
</dbReference>
<feature type="transmembrane region" description="Helical" evidence="8">
    <location>
        <begin position="164"/>
        <end position="184"/>
    </location>
</feature>
<dbReference type="PANTHER" id="PTHR30269:SF37">
    <property type="entry name" value="MEMBRANE TRANSPORTER PROTEIN"/>
    <property type="match status" value="1"/>
</dbReference>
<evidence type="ECO:0000256" key="2">
    <source>
        <dbReference type="ARBA" id="ARBA00009142"/>
    </source>
</evidence>
<keyword evidence="6 8" id="KW-1133">Transmembrane helix</keyword>